<feature type="region of interest" description="Disordered" evidence="8">
    <location>
        <begin position="316"/>
        <end position="359"/>
    </location>
</feature>
<keyword evidence="10" id="KW-1185">Reference proteome</keyword>
<keyword evidence="5" id="KW-0687">Ribonucleoprotein</keyword>
<dbReference type="InterPro" id="IPR036049">
    <property type="entry name" value="Ribosomal_uL29_sf"/>
</dbReference>
<evidence type="ECO:0000256" key="2">
    <source>
        <dbReference type="ARBA" id="ARBA00009254"/>
    </source>
</evidence>
<accession>A0A9P5Y5G0</accession>
<evidence type="ECO:0000313" key="10">
    <source>
        <dbReference type="Proteomes" id="UP000807353"/>
    </source>
</evidence>
<evidence type="ECO:0000256" key="8">
    <source>
        <dbReference type="SAM" id="MobiDB-lite"/>
    </source>
</evidence>
<evidence type="ECO:0000313" key="9">
    <source>
        <dbReference type="EMBL" id="KAF9463039.1"/>
    </source>
</evidence>
<dbReference type="PANTHER" id="PTHR21183:SF18">
    <property type="entry name" value="LARGE RIBOSOMAL SUBUNIT PROTEIN UL29M"/>
    <property type="match status" value="1"/>
</dbReference>
<protein>
    <recommendedName>
        <fullName evidence="6">Large ribosomal subunit protein uL29m</fullName>
    </recommendedName>
    <alternativeName>
        <fullName evidence="7">54S ribosomal protein L4, mitochondrial</fullName>
    </alternativeName>
</protein>
<comment type="subcellular location">
    <subcellularLocation>
        <location evidence="1">Mitochondrion</location>
    </subcellularLocation>
</comment>
<dbReference type="GO" id="GO:0005762">
    <property type="term" value="C:mitochondrial large ribosomal subunit"/>
    <property type="evidence" value="ECO:0007669"/>
    <property type="project" value="TreeGrafter"/>
</dbReference>
<dbReference type="GO" id="GO:0032543">
    <property type="term" value="P:mitochondrial translation"/>
    <property type="evidence" value="ECO:0007669"/>
    <property type="project" value="TreeGrafter"/>
</dbReference>
<proteinExistence type="inferred from homology"/>
<dbReference type="OrthoDB" id="270763at2759"/>
<dbReference type="AlphaFoldDB" id="A0A9P5Y5G0"/>
<feature type="compositionally biased region" description="Polar residues" evidence="8">
    <location>
        <begin position="244"/>
        <end position="256"/>
    </location>
</feature>
<feature type="region of interest" description="Disordered" evidence="8">
    <location>
        <begin position="235"/>
        <end position="278"/>
    </location>
</feature>
<organism evidence="9 10">
    <name type="scientific">Collybia nuda</name>
    <dbReference type="NCBI Taxonomy" id="64659"/>
    <lineage>
        <taxon>Eukaryota</taxon>
        <taxon>Fungi</taxon>
        <taxon>Dikarya</taxon>
        <taxon>Basidiomycota</taxon>
        <taxon>Agaricomycotina</taxon>
        <taxon>Agaricomycetes</taxon>
        <taxon>Agaricomycetidae</taxon>
        <taxon>Agaricales</taxon>
        <taxon>Tricholomatineae</taxon>
        <taxon>Clitocybaceae</taxon>
        <taxon>Collybia</taxon>
    </lineage>
</organism>
<evidence type="ECO:0000256" key="5">
    <source>
        <dbReference type="ARBA" id="ARBA00023274"/>
    </source>
</evidence>
<feature type="compositionally biased region" description="Basic and acidic residues" evidence="8">
    <location>
        <begin position="257"/>
        <end position="271"/>
    </location>
</feature>
<evidence type="ECO:0000256" key="6">
    <source>
        <dbReference type="ARBA" id="ARBA00035289"/>
    </source>
</evidence>
<reference evidence="9" key="1">
    <citation type="submission" date="2020-11" db="EMBL/GenBank/DDBJ databases">
        <authorList>
            <consortium name="DOE Joint Genome Institute"/>
            <person name="Ahrendt S."/>
            <person name="Riley R."/>
            <person name="Andreopoulos W."/>
            <person name="Labutti K."/>
            <person name="Pangilinan J."/>
            <person name="Ruiz-Duenas F.J."/>
            <person name="Barrasa J.M."/>
            <person name="Sanchez-Garcia M."/>
            <person name="Camarero S."/>
            <person name="Miyauchi S."/>
            <person name="Serrano A."/>
            <person name="Linde D."/>
            <person name="Babiker R."/>
            <person name="Drula E."/>
            <person name="Ayuso-Fernandez I."/>
            <person name="Pacheco R."/>
            <person name="Padilla G."/>
            <person name="Ferreira P."/>
            <person name="Barriuso J."/>
            <person name="Kellner H."/>
            <person name="Castanera R."/>
            <person name="Alfaro M."/>
            <person name="Ramirez L."/>
            <person name="Pisabarro A.G."/>
            <person name="Kuo A."/>
            <person name="Tritt A."/>
            <person name="Lipzen A."/>
            <person name="He G."/>
            <person name="Yan M."/>
            <person name="Ng V."/>
            <person name="Cullen D."/>
            <person name="Martin F."/>
            <person name="Rosso M.-N."/>
            <person name="Henrissat B."/>
            <person name="Hibbett D."/>
            <person name="Martinez A.T."/>
            <person name="Grigoriev I.V."/>
        </authorList>
    </citation>
    <scope>NUCLEOTIDE SEQUENCE</scope>
    <source>
        <strain evidence="9">CBS 247.69</strain>
    </source>
</reference>
<dbReference type="InterPro" id="IPR010729">
    <property type="entry name" value="Ribosomal_uL29_mit"/>
</dbReference>
<dbReference type="Proteomes" id="UP000807353">
    <property type="component" value="Unassembled WGS sequence"/>
</dbReference>
<sequence>MLALVRAAPKSAPRLSNSRLSVRAFAEVVRAPSSSQEPLSGSPLAVQSQKNNLSISQVYSGSQQVSKDRIPVREDHGLYGFFRRKDGADLIGDARFEVVETPERMQHATGRGWKASELRLKSFEDLHTLWYILLRERNLLATQKEEVRRMGVTDTGRQVSLDRVHQCRKSMARIKAVINERRLAYEGAVRLVERQREQHQDNIVLQHQVIQYRKERKYLQRRRLFMERKNAERQLMRRAHESTTQEMGTNPGPSETTDPKTTSEVKDETSEKPASIELSLEKRHADILSKQATIQQEAEPAASQVDAKNGQEQTLMMEKGEVQTEPPKRSLASTSSNPVDATTAGLFGAVQVGKSPRRR</sequence>
<dbReference type="Pfam" id="PF06984">
    <property type="entry name" value="MRP-L47"/>
    <property type="match status" value="1"/>
</dbReference>
<evidence type="ECO:0000256" key="4">
    <source>
        <dbReference type="ARBA" id="ARBA00023128"/>
    </source>
</evidence>
<dbReference type="EMBL" id="MU150266">
    <property type="protein sequence ID" value="KAF9463039.1"/>
    <property type="molecule type" value="Genomic_DNA"/>
</dbReference>
<dbReference type="PANTHER" id="PTHR21183">
    <property type="entry name" value="RIBOSOMAL PROTEIN L47, MITOCHONDRIAL-RELATED"/>
    <property type="match status" value="1"/>
</dbReference>
<feature type="compositionally biased region" description="Polar residues" evidence="8">
    <location>
        <begin position="331"/>
        <end position="340"/>
    </location>
</feature>
<comment type="similarity">
    <text evidence="2">Belongs to the universal ribosomal protein uL29 family.</text>
</comment>
<name>A0A9P5Y5G0_9AGAR</name>
<dbReference type="InterPro" id="IPR038340">
    <property type="entry name" value="MRP-L47_sf"/>
</dbReference>
<evidence type="ECO:0000256" key="7">
    <source>
        <dbReference type="ARBA" id="ARBA00035399"/>
    </source>
</evidence>
<feature type="compositionally biased region" description="Basic and acidic residues" evidence="8">
    <location>
        <begin position="318"/>
        <end position="328"/>
    </location>
</feature>
<dbReference type="GO" id="GO:0003735">
    <property type="term" value="F:structural constituent of ribosome"/>
    <property type="evidence" value="ECO:0007669"/>
    <property type="project" value="InterPro"/>
</dbReference>
<evidence type="ECO:0000256" key="3">
    <source>
        <dbReference type="ARBA" id="ARBA00022980"/>
    </source>
</evidence>
<keyword evidence="4" id="KW-0496">Mitochondrion</keyword>
<evidence type="ECO:0000256" key="1">
    <source>
        <dbReference type="ARBA" id="ARBA00004173"/>
    </source>
</evidence>
<gene>
    <name evidence="9" type="ORF">BDZ94DRAFT_1298136</name>
</gene>
<keyword evidence="3 9" id="KW-0689">Ribosomal protein</keyword>
<dbReference type="Gene3D" id="6.10.330.20">
    <property type="match status" value="1"/>
</dbReference>
<dbReference type="SUPFAM" id="SSF46561">
    <property type="entry name" value="Ribosomal protein L29 (L29p)"/>
    <property type="match status" value="1"/>
</dbReference>
<comment type="caution">
    <text evidence="9">The sequence shown here is derived from an EMBL/GenBank/DDBJ whole genome shotgun (WGS) entry which is preliminary data.</text>
</comment>